<feature type="compositionally biased region" description="Basic and acidic residues" evidence="1">
    <location>
        <begin position="191"/>
        <end position="204"/>
    </location>
</feature>
<accession>A0A7I8VV03</accession>
<feature type="region of interest" description="Disordered" evidence="1">
    <location>
        <begin position="88"/>
        <end position="205"/>
    </location>
</feature>
<evidence type="ECO:0000313" key="3">
    <source>
        <dbReference type="Proteomes" id="UP000549394"/>
    </source>
</evidence>
<dbReference type="Proteomes" id="UP000549394">
    <property type="component" value="Unassembled WGS sequence"/>
</dbReference>
<sequence>MSNHQYLEIEARKSSSFSPKKPRFWQIQLHDCDEKCTVTKAGLIGYPGRTFPTRRHKSHRSALKFIESCVSRQTSRGYVKKIRKAIKSHENNKKQTLKRGRPSKKITAPGINSRKAKTSDKNEAIKRSRSPKKVKVADTVAKATPSRKRKANRSLSNSRNKKVVRVTSQPTKPTKKNRKQTNAASPRSILKKKDTPPKLSKQDTLDIDSALEAKETMTKNKIVQRIATLTKTDSKPFIAKSPSIPQNMEAHTLLEIPLPGGQYSSGFGLHIDEDRILFGDEEGSIIELDHRGNVIKRSKLDQGVRCIVRDGGFVYAGGNDGGLYDLTNGPPRLMCKIEDFGKVYSLDVKHGIIAASDENGYVALVNYEGEIMWKKMESTDGWMVIMDDNFIYHGTIGAVSKMEKMTGDEIWKQEGLSPVNYGVKREDKVLVAAVNRVVQVDTETGKILNEYKDKGADTIYCCDKGDGLVFAGSDDCVLVYEEESEKLLYNLKVKHRPYSIKYYGGRLYLIGKAMFTILSLTKESIESMLEKRGKNKFSSKRIENILKNVPLVAPLTRVESINTVKAKGGIMLECVKDGEKLRVKPIGPSFEPDWYVMFPQSLRVEGAKYIVDKLEVAGESSRFYRTVGRIQMIED</sequence>
<keyword evidence="3" id="KW-1185">Reference proteome</keyword>
<dbReference type="Gene3D" id="2.130.10.10">
    <property type="entry name" value="YVTN repeat-like/Quinoprotein amine dehydrogenase"/>
    <property type="match status" value="1"/>
</dbReference>
<feature type="compositionally biased region" description="Basic and acidic residues" evidence="1">
    <location>
        <begin position="117"/>
        <end position="126"/>
    </location>
</feature>
<dbReference type="InterPro" id="IPR011047">
    <property type="entry name" value="Quinoprotein_ADH-like_sf"/>
</dbReference>
<dbReference type="SUPFAM" id="SSF50998">
    <property type="entry name" value="Quinoprotein alcohol dehydrogenase-like"/>
    <property type="match status" value="1"/>
</dbReference>
<organism evidence="2 3">
    <name type="scientific">Dimorphilus gyrociliatus</name>
    <dbReference type="NCBI Taxonomy" id="2664684"/>
    <lineage>
        <taxon>Eukaryota</taxon>
        <taxon>Metazoa</taxon>
        <taxon>Spiralia</taxon>
        <taxon>Lophotrochozoa</taxon>
        <taxon>Annelida</taxon>
        <taxon>Polychaeta</taxon>
        <taxon>Polychaeta incertae sedis</taxon>
        <taxon>Dinophilidae</taxon>
        <taxon>Dimorphilus</taxon>
    </lineage>
</organism>
<dbReference type="InterPro" id="IPR015943">
    <property type="entry name" value="WD40/YVTN_repeat-like_dom_sf"/>
</dbReference>
<gene>
    <name evidence="2" type="ORF">DGYR_LOCUS8300</name>
</gene>
<proteinExistence type="predicted"/>
<evidence type="ECO:0000256" key="1">
    <source>
        <dbReference type="SAM" id="MobiDB-lite"/>
    </source>
</evidence>
<dbReference type="EMBL" id="CAJFCJ010000012">
    <property type="protein sequence ID" value="CAD5120171.1"/>
    <property type="molecule type" value="Genomic_DNA"/>
</dbReference>
<reference evidence="2 3" key="1">
    <citation type="submission" date="2020-08" db="EMBL/GenBank/DDBJ databases">
        <authorList>
            <person name="Hejnol A."/>
        </authorList>
    </citation>
    <scope>NUCLEOTIDE SEQUENCE [LARGE SCALE GENOMIC DNA]</scope>
</reference>
<feature type="compositionally biased region" description="Basic residues" evidence="1">
    <location>
        <begin position="95"/>
        <end position="104"/>
    </location>
</feature>
<protein>
    <submittedName>
        <fullName evidence="2">DgyrCDS8746</fullName>
    </submittedName>
</protein>
<dbReference type="AlphaFoldDB" id="A0A7I8VV03"/>
<name>A0A7I8VV03_9ANNE</name>
<dbReference type="OrthoDB" id="10648004at2759"/>
<comment type="caution">
    <text evidence="2">The sequence shown here is derived from an EMBL/GenBank/DDBJ whole genome shotgun (WGS) entry which is preliminary data.</text>
</comment>
<evidence type="ECO:0000313" key="2">
    <source>
        <dbReference type="EMBL" id="CAD5120171.1"/>
    </source>
</evidence>